<protein>
    <submittedName>
        <fullName evidence="2">Uncharacterized protein</fullName>
    </submittedName>
</protein>
<evidence type="ECO:0000313" key="2">
    <source>
        <dbReference type="EMBL" id="KAG5644061.1"/>
    </source>
</evidence>
<comment type="caution">
    <text evidence="2">The sequence shown here is derived from an EMBL/GenBank/DDBJ whole genome shotgun (WGS) entry which is preliminary data.</text>
</comment>
<sequence length="185" mass="19551">MLGDECPNARCYGVPLVRPPKAGGEKDPRKECVICGGVYITEVDWAGRERLISAAGADVQPDDHNNATTSRIPQASPPQEAYQVSSPSPPEPVIIAPSVASTAAVYQQPERSLVQISDPLHALEESSLALQITLKSLSVRLGALSSQIGTDPSSIGLTADAIGKVTQALSQVRALQWSESQAQRV</sequence>
<name>A0A9P7G6H7_9AGAR</name>
<gene>
    <name evidence="2" type="ORF">DXG03_009151</name>
</gene>
<organism evidence="2 3">
    <name type="scientific">Asterophora parasitica</name>
    <dbReference type="NCBI Taxonomy" id="117018"/>
    <lineage>
        <taxon>Eukaryota</taxon>
        <taxon>Fungi</taxon>
        <taxon>Dikarya</taxon>
        <taxon>Basidiomycota</taxon>
        <taxon>Agaricomycotina</taxon>
        <taxon>Agaricomycetes</taxon>
        <taxon>Agaricomycetidae</taxon>
        <taxon>Agaricales</taxon>
        <taxon>Tricholomatineae</taxon>
        <taxon>Lyophyllaceae</taxon>
        <taxon>Asterophora</taxon>
    </lineage>
</organism>
<proteinExistence type="predicted"/>
<accession>A0A9P7G6H7</accession>
<evidence type="ECO:0000313" key="3">
    <source>
        <dbReference type="Proteomes" id="UP000775547"/>
    </source>
</evidence>
<dbReference type="Proteomes" id="UP000775547">
    <property type="component" value="Unassembled WGS sequence"/>
</dbReference>
<evidence type="ECO:0000256" key="1">
    <source>
        <dbReference type="SAM" id="MobiDB-lite"/>
    </source>
</evidence>
<dbReference type="AlphaFoldDB" id="A0A9P7G6H7"/>
<reference evidence="2" key="2">
    <citation type="submission" date="2021-10" db="EMBL/GenBank/DDBJ databases">
        <title>Phylogenomics reveals ancestral predisposition of the termite-cultivated fungus Termitomyces towards a domesticated lifestyle.</title>
        <authorList>
            <person name="Auxier B."/>
            <person name="Grum-Grzhimaylo A."/>
            <person name="Cardenas M.E."/>
            <person name="Lodge J.D."/>
            <person name="Laessoe T."/>
            <person name="Pedersen O."/>
            <person name="Smith M.E."/>
            <person name="Kuyper T.W."/>
            <person name="Franco-Molano E.A."/>
            <person name="Baroni T.J."/>
            <person name="Aanen D.K."/>
        </authorList>
    </citation>
    <scope>NUCLEOTIDE SEQUENCE</scope>
    <source>
        <strain evidence="2">AP01</strain>
        <tissue evidence="2">Mycelium</tissue>
    </source>
</reference>
<reference evidence="2" key="1">
    <citation type="submission" date="2020-07" db="EMBL/GenBank/DDBJ databases">
        <authorList>
            <person name="Nieuwenhuis M."/>
            <person name="Van De Peppel L.J.J."/>
        </authorList>
    </citation>
    <scope>NUCLEOTIDE SEQUENCE</scope>
    <source>
        <strain evidence="2">AP01</strain>
        <tissue evidence="2">Mycelium</tissue>
    </source>
</reference>
<feature type="region of interest" description="Disordered" evidence="1">
    <location>
        <begin position="56"/>
        <end position="90"/>
    </location>
</feature>
<dbReference type="EMBL" id="JABCKV010000084">
    <property type="protein sequence ID" value="KAG5644061.1"/>
    <property type="molecule type" value="Genomic_DNA"/>
</dbReference>
<dbReference type="OrthoDB" id="28939at2759"/>
<keyword evidence="3" id="KW-1185">Reference proteome</keyword>